<dbReference type="InterPro" id="IPR000653">
    <property type="entry name" value="DegT/StrS_aminotransferase"/>
</dbReference>
<evidence type="ECO:0000256" key="3">
    <source>
        <dbReference type="PIRSR" id="PIRSR000390-2"/>
    </source>
</evidence>
<feature type="modified residue" description="N6-(pyridoxal phosphate)lysine" evidence="3">
    <location>
        <position position="184"/>
    </location>
</feature>
<gene>
    <name evidence="5" type="ORF">SAMN05444320_105270</name>
</gene>
<evidence type="ECO:0000256" key="1">
    <source>
        <dbReference type="ARBA" id="ARBA00001933"/>
    </source>
</evidence>
<name>A0A1M5F4G9_STRHI</name>
<protein>
    <submittedName>
        <fullName evidence="5">Aminotransferase</fullName>
    </submittedName>
</protein>
<dbReference type="InterPro" id="IPR015421">
    <property type="entry name" value="PyrdxlP-dep_Trfase_major"/>
</dbReference>
<accession>A0A1M5F4G9</accession>
<dbReference type="STRING" id="2017.SAMN05444320_105270"/>
<comment type="cofactor">
    <cofactor evidence="1">
        <name>pyridoxal 5'-phosphate</name>
        <dbReference type="ChEBI" id="CHEBI:597326"/>
    </cofactor>
</comment>
<dbReference type="AlphaFoldDB" id="A0A1M5F4G9"/>
<dbReference type="Pfam" id="PF01041">
    <property type="entry name" value="DegT_DnrJ_EryC1"/>
    <property type="match status" value="1"/>
</dbReference>
<dbReference type="RefSeq" id="WP_073484352.1">
    <property type="nucleotide sequence ID" value="NZ_FQVN01000005.1"/>
</dbReference>
<dbReference type="Gene3D" id="3.40.640.10">
    <property type="entry name" value="Type I PLP-dependent aspartate aminotransferase-like (Major domain)"/>
    <property type="match status" value="1"/>
</dbReference>
<dbReference type="CDD" id="cd00616">
    <property type="entry name" value="AHBA_syn"/>
    <property type="match status" value="1"/>
</dbReference>
<dbReference type="PANTHER" id="PTHR30244:SF34">
    <property type="entry name" value="DTDP-4-AMINO-4,6-DIDEOXYGALACTOSE TRANSAMINASE"/>
    <property type="match status" value="1"/>
</dbReference>
<dbReference type="GO" id="GO:0000271">
    <property type="term" value="P:polysaccharide biosynthetic process"/>
    <property type="evidence" value="ECO:0007669"/>
    <property type="project" value="TreeGrafter"/>
</dbReference>
<dbReference type="Proteomes" id="UP000184501">
    <property type="component" value="Unassembled WGS sequence"/>
</dbReference>
<reference evidence="5 6" key="1">
    <citation type="submission" date="2016-11" db="EMBL/GenBank/DDBJ databases">
        <authorList>
            <person name="Jaros S."/>
            <person name="Januszkiewicz K."/>
            <person name="Wedrychowicz H."/>
        </authorList>
    </citation>
    <scope>NUCLEOTIDE SEQUENCE [LARGE SCALE GENOMIC DNA]</scope>
    <source>
        <strain evidence="5 6">DSM 44523</strain>
    </source>
</reference>
<dbReference type="GO" id="GO:0008483">
    <property type="term" value="F:transaminase activity"/>
    <property type="evidence" value="ECO:0007669"/>
    <property type="project" value="UniProtKB-KW"/>
</dbReference>
<keyword evidence="5" id="KW-0032">Aminotransferase</keyword>
<dbReference type="Gene3D" id="3.90.1150.10">
    <property type="entry name" value="Aspartate Aminotransferase, domain 1"/>
    <property type="match status" value="1"/>
</dbReference>
<comment type="similarity">
    <text evidence="4">Belongs to the DegT/DnrJ/EryC1 family.</text>
</comment>
<dbReference type="PANTHER" id="PTHR30244">
    <property type="entry name" value="TRANSAMINASE"/>
    <property type="match status" value="1"/>
</dbReference>
<sequence length="399" mass="42513">MGMINVFQPTLGEAELAAVREVFASGWLGRGPRTKVFEADFAEHLGVGAEQVVSVSCCTEGLFLSMELLGVGPGDEVVLPSISFVGAANAIAARGARPVFCDVDPATLNPTADHVAEKLGPRTKAVVVLHYGGYPGDLVAIADLCRERGVPLVEDSACAVASQVDGRACGTLGDVGVWSFDAMKILVTGDGGMLCFRDPELAERARKLASLGMAQSSGFANATADAEARWWEFEVTAFGRRSISNDVAASIGSVQLRRLPEFVRRRREIAERYDQGLSTVDGLRCPPPLPAGHTSSYYFYWVRMDASVRDAMARRLYDRGVYTTFRYAPLHLVSAYGHEGSLPGAERAAEETLCLPLHQALSDSDVETVIGEVRAGLAALTAPSGSSVPTVSSFPASRP</sequence>
<evidence type="ECO:0000256" key="4">
    <source>
        <dbReference type="RuleBase" id="RU004508"/>
    </source>
</evidence>
<keyword evidence="5" id="KW-0808">Transferase</keyword>
<evidence type="ECO:0000313" key="6">
    <source>
        <dbReference type="Proteomes" id="UP000184501"/>
    </source>
</evidence>
<dbReference type="InterPro" id="IPR015424">
    <property type="entry name" value="PyrdxlP-dep_Trfase"/>
</dbReference>
<keyword evidence="3 4" id="KW-0663">Pyridoxal phosphate</keyword>
<dbReference type="SUPFAM" id="SSF53383">
    <property type="entry name" value="PLP-dependent transferases"/>
    <property type="match status" value="1"/>
</dbReference>
<proteinExistence type="inferred from homology"/>
<dbReference type="InterPro" id="IPR015422">
    <property type="entry name" value="PyrdxlP-dep_Trfase_small"/>
</dbReference>
<keyword evidence="6" id="KW-1185">Reference proteome</keyword>
<evidence type="ECO:0000256" key="2">
    <source>
        <dbReference type="PIRSR" id="PIRSR000390-1"/>
    </source>
</evidence>
<evidence type="ECO:0000313" key="5">
    <source>
        <dbReference type="EMBL" id="SHF86414.1"/>
    </source>
</evidence>
<dbReference type="PIRSF" id="PIRSF000390">
    <property type="entry name" value="PLP_StrS"/>
    <property type="match status" value="1"/>
</dbReference>
<dbReference type="EMBL" id="FQVN01000005">
    <property type="protein sequence ID" value="SHF86414.1"/>
    <property type="molecule type" value="Genomic_DNA"/>
</dbReference>
<organism evidence="5 6">
    <name type="scientific">Streptoalloteichus hindustanus</name>
    <dbReference type="NCBI Taxonomy" id="2017"/>
    <lineage>
        <taxon>Bacteria</taxon>
        <taxon>Bacillati</taxon>
        <taxon>Actinomycetota</taxon>
        <taxon>Actinomycetes</taxon>
        <taxon>Pseudonocardiales</taxon>
        <taxon>Pseudonocardiaceae</taxon>
        <taxon>Streptoalloteichus</taxon>
    </lineage>
</organism>
<feature type="active site" description="Proton acceptor" evidence="2">
    <location>
        <position position="184"/>
    </location>
</feature>
<dbReference type="GO" id="GO:0030170">
    <property type="term" value="F:pyridoxal phosphate binding"/>
    <property type="evidence" value="ECO:0007669"/>
    <property type="project" value="TreeGrafter"/>
</dbReference>